<dbReference type="GO" id="GO:0005576">
    <property type="term" value="C:extracellular region"/>
    <property type="evidence" value="ECO:0007669"/>
    <property type="project" value="UniProtKB-SubCell"/>
</dbReference>
<evidence type="ECO:0000256" key="6">
    <source>
        <dbReference type="ARBA" id="ARBA00023136"/>
    </source>
</evidence>
<dbReference type="InterPro" id="IPR059226">
    <property type="entry name" value="Choice_anch_Q_dom"/>
</dbReference>
<dbReference type="InterPro" id="IPR036179">
    <property type="entry name" value="Ig-like_dom_sf"/>
</dbReference>
<evidence type="ECO:0000256" key="8">
    <source>
        <dbReference type="SAM" id="MobiDB-lite"/>
    </source>
</evidence>
<keyword evidence="5" id="KW-0732">Signal</keyword>
<comment type="subcellular location">
    <subcellularLocation>
        <location evidence="1">Cell envelope</location>
    </subcellularLocation>
    <subcellularLocation>
        <location evidence="2">Cell outer membrane</location>
    </subcellularLocation>
    <subcellularLocation>
        <location evidence="3">Secreted</location>
    </subcellularLocation>
</comment>
<dbReference type="PANTHER" id="PTHR11319:SF35">
    <property type="entry name" value="OUTER MEMBRANE PROTEIN PMPC-RELATED"/>
    <property type="match status" value="1"/>
</dbReference>
<dbReference type="GO" id="GO:0009279">
    <property type="term" value="C:cell outer membrane"/>
    <property type="evidence" value="ECO:0007669"/>
    <property type="project" value="UniProtKB-SubCell"/>
</dbReference>
<dbReference type="InterPro" id="IPR007110">
    <property type="entry name" value="Ig-like_dom"/>
</dbReference>
<proteinExistence type="predicted"/>
<dbReference type="OrthoDB" id="960258at2"/>
<feature type="compositionally biased region" description="Polar residues" evidence="8">
    <location>
        <begin position="569"/>
        <end position="579"/>
    </location>
</feature>
<keyword evidence="11" id="KW-1185">Reference proteome</keyword>
<dbReference type="NCBIfam" id="NF041518">
    <property type="entry name" value="choice_anch_Q"/>
    <property type="match status" value="1"/>
</dbReference>
<evidence type="ECO:0000256" key="4">
    <source>
        <dbReference type="ARBA" id="ARBA00022525"/>
    </source>
</evidence>
<dbReference type="STRING" id="1166018.FAES_3107"/>
<evidence type="ECO:0000313" key="11">
    <source>
        <dbReference type="Proteomes" id="UP000011058"/>
    </source>
</evidence>
<dbReference type="EMBL" id="HE796683">
    <property type="protein sequence ID" value="CCH01116.1"/>
    <property type="molecule type" value="Genomic_DNA"/>
</dbReference>
<dbReference type="InterPro" id="IPR003368">
    <property type="entry name" value="POMP_repeat"/>
</dbReference>
<dbReference type="InterPro" id="IPR012334">
    <property type="entry name" value="Pectin_lyas_fold"/>
</dbReference>
<organism evidence="10 11">
    <name type="scientific">Fibrella aestuarina BUZ 2</name>
    <dbReference type="NCBI Taxonomy" id="1166018"/>
    <lineage>
        <taxon>Bacteria</taxon>
        <taxon>Pseudomonadati</taxon>
        <taxon>Bacteroidota</taxon>
        <taxon>Cytophagia</taxon>
        <taxon>Cytophagales</taxon>
        <taxon>Spirosomataceae</taxon>
        <taxon>Fibrella</taxon>
    </lineage>
</organism>
<dbReference type="eggNOG" id="COG3210">
    <property type="taxonomic scope" value="Bacteria"/>
</dbReference>
<evidence type="ECO:0000313" key="10">
    <source>
        <dbReference type="EMBL" id="CCH01116.1"/>
    </source>
</evidence>
<keyword evidence="4" id="KW-0964">Secreted</keyword>
<feature type="region of interest" description="Disordered" evidence="8">
    <location>
        <begin position="564"/>
        <end position="584"/>
    </location>
</feature>
<dbReference type="NCBIfam" id="TIGR01376">
    <property type="entry name" value="POMP_repeat"/>
    <property type="match status" value="1"/>
</dbReference>
<keyword evidence="6" id="KW-0472">Membrane</keyword>
<dbReference type="eggNOG" id="COG4886">
    <property type="taxonomic scope" value="Bacteria"/>
</dbReference>
<reference evidence="10 11" key="1">
    <citation type="journal article" date="2012" name="J. Bacteriol.">
        <title>Genome Sequence of Fibrella aestuarina BUZ 2T, a Filamentous Marine Bacterium.</title>
        <authorList>
            <person name="Filippini M."/>
            <person name="Qi W."/>
            <person name="Blom J."/>
            <person name="Goesmann A."/>
            <person name="Smits T.H."/>
            <person name="Bagheri H.C."/>
        </authorList>
    </citation>
    <scope>NUCLEOTIDE SEQUENCE [LARGE SCALE GENOMIC DNA]</scope>
    <source>
        <strain evidence="11">BUZ 2T</strain>
    </source>
</reference>
<dbReference type="Proteomes" id="UP000011058">
    <property type="component" value="Chromosome"/>
</dbReference>
<keyword evidence="7" id="KW-0998">Cell outer membrane</keyword>
<protein>
    <recommendedName>
        <fullName evidence="9">Ig-like domain-containing protein</fullName>
    </recommendedName>
</protein>
<gene>
    <name evidence="10" type="ORF">FAES_3107</name>
</gene>
<dbReference type="PATRIC" id="fig|1166018.3.peg.4876"/>
<evidence type="ECO:0000256" key="1">
    <source>
        <dbReference type="ARBA" id="ARBA00004196"/>
    </source>
</evidence>
<dbReference type="SUPFAM" id="SSF48726">
    <property type="entry name" value="Immunoglobulin"/>
    <property type="match status" value="1"/>
</dbReference>
<evidence type="ECO:0000256" key="3">
    <source>
        <dbReference type="ARBA" id="ARBA00004613"/>
    </source>
</evidence>
<dbReference type="Gene3D" id="2.60.40.10">
    <property type="entry name" value="Immunoglobulins"/>
    <property type="match status" value="1"/>
</dbReference>
<dbReference type="InterPro" id="IPR013783">
    <property type="entry name" value="Ig-like_fold"/>
</dbReference>
<dbReference type="PROSITE" id="PS50835">
    <property type="entry name" value="IG_LIKE"/>
    <property type="match status" value="1"/>
</dbReference>
<feature type="domain" description="Ig-like" evidence="9">
    <location>
        <begin position="399"/>
        <end position="475"/>
    </location>
</feature>
<dbReference type="SMART" id="SM00710">
    <property type="entry name" value="PbH1"/>
    <property type="match status" value="7"/>
</dbReference>
<dbReference type="Gene3D" id="2.160.20.10">
    <property type="entry name" value="Single-stranded right-handed beta-helix, Pectin lyase-like"/>
    <property type="match status" value="2"/>
</dbReference>
<dbReference type="InterPro" id="IPR006626">
    <property type="entry name" value="PbH1"/>
</dbReference>
<dbReference type="PANTHER" id="PTHR11319">
    <property type="entry name" value="G PROTEIN-COUPLED RECEPTOR-RELATED"/>
    <property type="match status" value="1"/>
</dbReference>
<dbReference type="SUPFAM" id="SSF51126">
    <property type="entry name" value="Pectin lyase-like"/>
    <property type="match status" value="2"/>
</dbReference>
<evidence type="ECO:0000256" key="5">
    <source>
        <dbReference type="ARBA" id="ARBA00022729"/>
    </source>
</evidence>
<name>I0KAG3_9BACT</name>
<evidence type="ECO:0000256" key="7">
    <source>
        <dbReference type="ARBA" id="ARBA00023237"/>
    </source>
</evidence>
<sequence>MNFARFPKRNAFRWVGAVGLCLLLTTLTLAQNIRYVNALASYANPASATSWATATSNLQGAINSLSATGGQVWVADGVYFPVPAPSFDRSVSFTLLNGVELYGGFPNNNPGATMSDRQPFRWRTILSGDIGAIDVVDNSYHVLTGVGLNNTAVLDGFAIAGGSADGPGTDRFGGGLYIRNSSPIVRNCRFRNNSATSGGGLNNDDKSNPLLINCAFENNRAANVGGGMANTVSNATLINCSFVNNTASAGAGLANNSNNGGSTQLTNCTFWANVGFAIGGAISNSGTVGLSNSILWNNNRGATAIGNSGTLVATYCLIENGATGYTGTNNLTATVSPFASTSGVALNGCSLAVNAANPASTTVNSPPYSATALPTTDLLGNPRFSDGRIDMGAIEYQGPSVVITSQPSGVLAACQGTTVTAAVSVSGVGPFAYQWFRNGTVVSGATSATLSVPNAQSTASGTYSLSVTGACLSVTTIPINVLVNPFSRLYIKPGGTGNGSSWNTALSDLQVGINASCPNGQVWVAAGTYRPTSGHDRTASFSLRNQVSLLGGFVGTETLLSQRPPVNPVNAQPSSSTLSGEIGDPNSLTDNSYNVVRNNTDWLDNTAVLDGFVITSGNGSSDTDFIGGGGMYNLVSNPVVQNCLFANNISNLGGGLYNSSANPVLTNCLFRANRATKAAYGGGGIYNYGGNQATMTNCVFLSNTAVGGGGGVYNTLGSSQCVGCWLQDNQAAEGGGFYQYGVPTTKFVNSVFLNNRATSNGGAIYNQYGQIQLINSTFLSNSATVGRWLSNTSEGDSNGQALVVNCLIWGHAPGSVYVSDATSTITSSYCLFDPSTNGLNSPTNLTAVGSPFASTGSVVLSANSPAINAGNPASVTTNDGLYSATSLPPTDFLGNPRIVSGQVDIGAIEYQQVIAFTVKTGSWDDPTVWSVNRVPTAADAVELRHMVSLPPSYTAQAGSLRYKATGRLKTSAESLLRIGL</sequence>
<dbReference type="InterPro" id="IPR011050">
    <property type="entry name" value="Pectin_lyase_fold/virulence"/>
</dbReference>
<evidence type="ECO:0000256" key="2">
    <source>
        <dbReference type="ARBA" id="ARBA00004442"/>
    </source>
</evidence>
<dbReference type="HOGENOM" id="CLU_282264_0_0_10"/>
<accession>I0KAG3</accession>
<dbReference type="RefSeq" id="WP_015332215.1">
    <property type="nucleotide sequence ID" value="NC_020054.1"/>
</dbReference>
<dbReference type="AlphaFoldDB" id="I0KAG3"/>
<evidence type="ECO:0000259" key="9">
    <source>
        <dbReference type="PROSITE" id="PS50835"/>
    </source>
</evidence>
<dbReference type="KEGG" id="fae:FAES_3107"/>